<dbReference type="InterPro" id="IPR013083">
    <property type="entry name" value="Znf_RING/FYVE/PHD"/>
</dbReference>
<dbReference type="InterPro" id="IPR001841">
    <property type="entry name" value="Znf_RING"/>
</dbReference>
<dbReference type="Proteomes" id="UP000053259">
    <property type="component" value="Unassembled WGS sequence"/>
</dbReference>
<dbReference type="InterPro" id="IPR051826">
    <property type="entry name" value="E3_ubiquitin-ligase_domain"/>
</dbReference>
<dbReference type="Pfam" id="PF13639">
    <property type="entry name" value="zf-RING_2"/>
    <property type="match status" value="1"/>
</dbReference>
<feature type="compositionally biased region" description="Basic and acidic residues" evidence="2">
    <location>
        <begin position="1"/>
        <end position="17"/>
    </location>
</feature>
<feature type="compositionally biased region" description="Polar residues" evidence="2">
    <location>
        <begin position="42"/>
        <end position="52"/>
    </location>
</feature>
<keyword evidence="5" id="KW-1185">Reference proteome</keyword>
<evidence type="ECO:0000256" key="2">
    <source>
        <dbReference type="SAM" id="MobiDB-lite"/>
    </source>
</evidence>
<dbReference type="FunCoup" id="A0A0D1XNZ2">
    <property type="interactions" value="5"/>
</dbReference>
<dbReference type="AlphaFoldDB" id="A0A0D1XNZ2"/>
<dbReference type="GeneID" id="27312565"/>
<dbReference type="GO" id="GO:0008270">
    <property type="term" value="F:zinc ion binding"/>
    <property type="evidence" value="ECO:0007669"/>
    <property type="project" value="UniProtKB-KW"/>
</dbReference>
<dbReference type="STRING" id="253628.A0A0D1XNZ2"/>
<dbReference type="OrthoDB" id="8062037at2759"/>
<keyword evidence="1" id="KW-0479">Metal-binding</keyword>
<name>A0A0D1XNZ2_9PEZI</name>
<proteinExistence type="predicted"/>
<dbReference type="GO" id="GO:0061630">
    <property type="term" value="F:ubiquitin protein ligase activity"/>
    <property type="evidence" value="ECO:0007669"/>
    <property type="project" value="TreeGrafter"/>
</dbReference>
<dbReference type="PANTHER" id="PTHR22765">
    <property type="entry name" value="RING FINGER AND PROTEASE ASSOCIATED DOMAIN-CONTAINING"/>
    <property type="match status" value="1"/>
</dbReference>
<reference evidence="4 5" key="1">
    <citation type="submission" date="2015-01" db="EMBL/GenBank/DDBJ databases">
        <title>The Genome Sequence of Ochroconis gallopava CBS43764.</title>
        <authorList>
            <consortium name="The Broad Institute Genomics Platform"/>
            <person name="Cuomo C."/>
            <person name="de Hoog S."/>
            <person name="Gorbushina A."/>
            <person name="Stielow B."/>
            <person name="Teixiera M."/>
            <person name="Abouelleil A."/>
            <person name="Chapman S.B."/>
            <person name="Priest M."/>
            <person name="Young S.K."/>
            <person name="Wortman J."/>
            <person name="Nusbaum C."/>
            <person name="Birren B."/>
        </authorList>
    </citation>
    <scope>NUCLEOTIDE SEQUENCE [LARGE SCALE GENOMIC DNA]</scope>
    <source>
        <strain evidence="4 5">CBS 43764</strain>
    </source>
</reference>
<dbReference type="InParanoid" id="A0A0D1XNZ2"/>
<dbReference type="RefSeq" id="XP_016214165.1">
    <property type="nucleotide sequence ID" value="XM_016357963.1"/>
</dbReference>
<dbReference type="GO" id="GO:0006511">
    <property type="term" value="P:ubiquitin-dependent protein catabolic process"/>
    <property type="evidence" value="ECO:0007669"/>
    <property type="project" value="TreeGrafter"/>
</dbReference>
<keyword evidence="1" id="KW-0862">Zinc</keyword>
<dbReference type="PANTHER" id="PTHR22765:SF416">
    <property type="entry name" value="E3 UBIQUITIN-PROTEIN LIGASE GODZILLA"/>
    <property type="match status" value="1"/>
</dbReference>
<feature type="region of interest" description="Disordered" evidence="2">
    <location>
        <begin position="1"/>
        <end position="52"/>
    </location>
</feature>
<keyword evidence="1" id="KW-0863">Zinc-finger</keyword>
<dbReference type="EMBL" id="KN847541">
    <property type="protein sequence ID" value="KIW04296.1"/>
    <property type="molecule type" value="Genomic_DNA"/>
</dbReference>
<protein>
    <recommendedName>
        <fullName evidence="3">RING-type domain-containing protein</fullName>
    </recommendedName>
</protein>
<feature type="region of interest" description="Disordered" evidence="2">
    <location>
        <begin position="170"/>
        <end position="189"/>
    </location>
</feature>
<feature type="domain" description="RING-type" evidence="3">
    <location>
        <begin position="119"/>
        <end position="164"/>
    </location>
</feature>
<evidence type="ECO:0000313" key="4">
    <source>
        <dbReference type="EMBL" id="KIW04296.1"/>
    </source>
</evidence>
<dbReference type="SUPFAM" id="SSF57850">
    <property type="entry name" value="RING/U-box"/>
    <property type="match status" value="1"/>
</dbReference>
<dbReference type="VEuPathDB" id="FungiDB:PV09_04592"/>
<dbReference type="GO" id="GO:0005737">
    <property type="term" value="C:cytoplasm"/>
    <property type="evidence" value="ECO:0007669"/>
    <property type="project" value="TreeGrafter"/>
</dbReference>
<dbReference type="HOGENOM" id="CLU_076142_0_1_1"/>
<feature type="compositionally biased region" description="Acidic residues" evidence="2">
    <location>
        <begin position="178"/>
        <end position="189"/>
    </location>
</feature>
<evidence type="ECO:0000259" key="3">
    <source>
        <dbReference type="PROSITE" id="PS50089"/>
    </source>
</evidence>
<accession>A0A0D1XNZ2</accession>
<dbReference type="Gene3D" id="3.30.40.10">
    <property type="entry name" value="Zinc/RING finger domain, C3HC4 (zinc finger)"/>
    <property type="match status" value="1"/>
</dbReference>
<evidence type="ECO:0000256" key="1">
    <source>
        <dbReference type="PROSITE-ProRule" id="PRU00175"/>
    </source>
</evidence>
<sequence>MSGYDVEHGVDMVEESKPRRRGRPDLSSFWSMKKETFGDGPTHNTHAQPTPGNVTGMMRMLADVYQVMLSDHPDNELLPELITELDAAAQTGKTEGMPESFFADLDRIPKSKLKKGEECPICANEFLDDPYPLVVRLPCHPDHKFDLECIQTWLTLRTTCPLDRKVLLKKKEPPPKVDDDEEDYDDYYA</sequence>
<evidence type="ECO:0000313" key="5">
    <source>
        <dbReference type="Proteomes" id="UP000053259"/>
    </source>
</evidence>
<organism evidence="4 5">
    <name type="scientific">Verruconis gallopava</name>
    <dbReference type="NCBI Taxonomy" id="253628"/>
    <lineage>
        <taxon>Eukaryota</taxon>
        <taxon>Fungi</taxon>
        <taxon>Dikarya</taxon>
        <taxon>Ascomycota</taxon>
        <taxon>Pezizomycotina</taxon>
        <taxon>Dothideomycetes</taxon>
        <taxon>Pleosporomycetidae</taxon>
        <taxon>Venturiales</taxon>
        <taxon>Sympoventuriaceae</taxon>
        <taxon>Verruconis</taxon>
    </lineage>
</organism>
<dbReference type="PROSITE" id="PS50089">
    <property type="entry name" value="ZF_RING_2"/>
    <property type="match status" value="1"/>
</dbReference>
<gene>
    <name evidence="4" type="ORF">PV09_04592</name>
</gene>